<evidence type="ECO:0000313" key="3">
    <source>
        <dbReference type="EMBL" id="AVZ71442.1"/>
    </source>
</evidence>
<evidence type="ECO:0000313" key="4">
    <source>
        <dbReference type="Proteomes" id="UP000244201"/>
    </source>
</evidence>
<dbReference type="RefSeq" id="WP_108147133.1">
    <property type="nucleotide sequence ID" value="NZ_CP026304.1"/>
</dbReference>
<dbReference type="OrthoDB" id="3371334at2"/>
<dbReference type="Pfam" id="PF00561">
    <property type="entry name" value="Abhydrolase_1"/>
    <property type="match status" value="1"/>
</dbReference>
<dbReference type="GO" id="GO:0016020">
    <property type="term" value="C:membrane"/>
    <property type="evidence" value="ECO:0007669"/>
    <property type="project" value="TreeGrafter"/>
</dbReference>
<organism evidence="3 4">
    <name type="scientific">Streptomyces lunaelactis</name>
    <dbReference type="NCBI Taxonomy" id="1535768"/>
    <lineage>
        <taxon>Bacteria</taxon>
        <taxon>Bacillati</taxon>
        <taxon>Actinomycetota</taxon>
        <taxon>Actinomycetes</taxon>
        <taxon>Kitasatosporales</taxon>
        <taxon>Streptomycetaceae</taxon>
        <taxon>Streptomyces</taxon>
    </lineage>
</organism>
<dbReference type="PANTHER" id="PTHR43798">
    <property type="entry name" value="MONOACYLGLYCEROL LIPASE"/>
    <property type="match status" value="1"/>
</dbReference>
<evidence type="ECO:0000256" key="1">
    <source>
        <dbReference type="ARBA" id="ARBA00022801"/>
    </source>
</evidence>
<dbReference type="InterPro" id="IPR050266">
    <property type="entry name" value="AB_hydrolase_sf"/>
</dbReference>
<dbReference type="Proteomes" id="UP000244201">
    <property type="component" value="Chromosome"/>
</dbReference>
<proteinExistence type="predicted"/>
<accession>A0A2R4SX55</accession>
<name>A0A2R4SX55_9ACTN</name>
<keyword evidence="1" id="KW-0378">Hydrolase</keyword>
<dbReference type="EMBL" id="CP026304">
    <property type="protein sequence ID" value="AVZ71442.1"/>
    <property type="molecule type" value="Genomic_DNA"/>
</dbReference>
<dbReference type="InterPro" id="IPR000073">
    <property type="entry name" value="AB_hydrolase_1"/>
</dbReference>
<reference evidence="3 4" key="1">
    <citation type="submission" date="2018-01" db="EMBL/GenBank/DDBJ databases">
        <title>Complete genome sequence of Streptomyces lunaelactis MM109T, a Ferroverdin A producer isolated from cave moonmilk deposits.</title>
        <authorList>
            <person name="Naome A."/>
            <person name="Martinet L."/>
            <person name="Maciejewska M."/>
            <person name="Anderssen S."/>
            <person name="Adam D."/>
            <person name="Tenconi E."/>
            <person name="Deflandre B."/>
            <person name="Arguelles-Arias A."/>
            <person name="Calusinska M."/>
            <person name="Copieters W."/>
            <person name="Karim L."/>
            <person name="Hanikenne M."/>
            <person name="Baurain D."/>
            <person name="van Wezel G."/>
            <person name="Smargiasso N."/>
            <person name="de Pauw E."/>
            <person name="Delfosse P."/>
            <person name="Rigali S."/>
        </authorList>
    </citation>
    <scope>NUCLEOTIDE SEQUENCE [LARGE SCALE GENOMIC DNA]</scope>
    <source>
        <strain evidence="3 4">MM109</strain>
    </source>
</reference>
<sequence>MRNCIGGERVTTGLGPHAWDRSRLRSVSEDDVQLRHHVVHGYRRAYRIAGEGPAVLLVHGIGDSSATWVDLMPGLARRYTVIAPDLLGHGSSDKPRADYSVAAYANGMRDLLGVLGIDRATLVGHSLGGGVAMQFAYQFPERTERLVLVGAGGVGREVNPFLRAVSLPGADLILSALSLPGMRQGTRLFTELIRRLNTDLGQDAPELLNLVDALPDATSRSAFIRTLRSVVDWRGQVVTMLDRCYLTQGMPTMLLWGSRDSVAPVQHAHGAHAAMPGSRLEIFEGAGHFPFHADPARFLALVEDFIETTRPADWSTERWRELLRAGRGVEGDFQLASERSAT</sequence>
<protein>
    <recommendedName>
        <fullName evidence="2">AB hydrolase-1 domain-containing protein</fullName>
    </recommendedName>
</protein>
<dbReference type="GeneID" id="55654372"/>
<evidence type="ECO:0000259" key="2">
    <source>
        <dbReference type="Pfam" id="PF00561"/>
    </source>
</evidence>
<keyword evidence="4" id="KW-1185">Reference proteome</keyword>
<dbReference type="PANTHER" id="PTHR43798:SF31">
    <property type="entry name" value="AB HYDROLASE SUPERFAMILY PROTEIN YCLE"/>
    <property type="match status" value="1"/>
</dbReference>
<dbReference type="AlphaFoldDB" id="A0A2R4SX55"/>
<gene>
    <name evidence="3" type="ORF">SLUN_03690</name>
</gene>
<dbReference type="InterPro" id="IPR029058">
    <property type="entry name" value="AB_hydrolase_fold"/>
</dbReference>
<dbReference type="SUPFAM" id="SSF53474">
    <property type="entry name" value="alpha/beta-Hydrolases"/>
    <property type="match status" value="1"/>
</dbReference>
<dbReference type="PRINTS" id="PR00111">
    <property type="entry name" value="ABHYDROLASE"/>
</dbReference>
<dbReference type="KEGG" id="slk:SLUN_03690"/>
<dbReference type="GO" id="GO:0016787">
    <property type="term" value="F:hydrolase activity"/>
    <property type="evidence" value="ECO:0007669"/>
    <property type="project" value="UniProtKB-KW"/>
</dbReference>
<dbReference type="Gene3D" id="3.40.50.1820">
    <property type="entry name" value="alpha/beta hydrolase"/>
    <property type="match status" value="1"/>
</dbReference>
<feature type="domain" description="AB hydrolase-1" evidence="2">
    <location>
        <begin position="53"/>
        <end position="292"/>
    </location>
</feature>